<keyword evidence="3" id="KW-0378">Hydrolase</keyword>
<dbReference type="Gene3D" id="2.60.40.3440">
    <property type="match status" value="1"/>
</dbReference>
<sequence>MALRVLDDNGEGTSSRIIEALQWIQNYNAAHPDSPIRITNNSYGTGSNSSQLEAAFDVLASSGVLHIGAAGNEGSAAGNGNNVGYPARYDSVVAVAALDRNNLRASFSSTGSDVEIAAPGVAVLSTWKDGVNLLGPQPFSFEGYTGEYFIEANGTSMAAPHVAGVAALLMASDPSYTAETVRNKMNQTALDLGTSGKDNLYGYGLVDASLALGIGSIANHPPVAYNQAVHTTQNTSVAITLIAADPDGDQLTYTIASAPANGIVSGTGADITYTPNADFTGADTFTYEVKDSAGLTATATVTVNVAPTVTPTRTVDLVVEMSAVTRKINKINYAWATAKVKVMEAGAQVADATVTGHWEETTTGPDSGSTGKNGTVSFTSEKLIQSTEQQTFTFVVDSVVIGDVNYTLNGQTTNSIMK</sequence>
<feature type="domain" description="Peptidase S8/S53" evidence="5">
    <location>
        <begin position="2"/>
        <end position="204"/>
    </location>
</feature>
<gene>
    <name evidence="6" type="ORF">SDC9_87047</name>
</gene>
<keyword evidence="4" id="KW-0720">Serine protease</keyword>
<comment type="caution">
    <text evidence="6">The sequence shown here is derived from an EMBL/GenBank/DDBJ whole genome shotgun (WGS) entry which is preliminary data.</text>
</comment>
<keyword evidence="2" id="KW-0645">Protease</keyword>
<reference evidence="6" key="1">
    <citation type="submission" date="2019-08" db="EMBL/GenBank/DDBJ databases">
        <authorList>
            <person name="Kucharzyk K."/>
            <person name="Murdoch R.W."/>
            <person name="Higgins S."/>
            <person name="Loffler F."/>
        </authorList>
    </citation>
    <scope>NUCLEOTIDE SEQUENCE</scope>
</reference>
<evidence type="ECO:0000259" key="5">
    <source>
        <dbReference type="Pfam" id="PF00082"/>
    </source>
</evidence>
<dbReference type="Gene3D" id="3.40.50.200">
    <property type="entry name" value="Peptidase S8/S53 domain"/>
    <property type="match status" value="1"/>
</dbReference>
<evidence type="ECO:0000256" key="2">
    <source>
        <dbReference type="ARBA" id="ARBA00022670"/>
    </source>
</evidence>
<comment type="similarity">
    <text evidence="1">Belongs to the peptidase S8 family.</text>
</comment>
<evidence type="ECO:0000256" key="4">
    <source>
        <dbReference type="ARBA" id="ARBA00022825"/>
    </source>
</evidence>
<proteinExistence type="inferred from homology"/>
<dbReference type="GO" id="GO:0004252">
    <property type="term" value="F:serine-type endopeptidase activity"/>
    <property type="evidence" value="ECO:0007669"/>
    <property type="project" value="InterPro"/>
</dbReference>
<dbReference type="InterPro" id="IPR023828">
    <property type="entry name" value="Peptidase_S8_Ser-AS"/>
</dbReference>
<dbReference type="PROSITE" id="PS00138">
    <property type="entry name" value="SUBTILASE_SER"/>
    <property type="match status" value="1"/>
</dbReference>
<dbReference type="InterPro" id="IPR000209">
    <property type="entry name" value="Peptidase_S8/S53_dom"/>
</dbReference>
<name>A0A644ZI60_9ZZZZ</name>
<dbReference type="PANTHER" id="PTHR43806">
    <property type="entry name" value="PEPTIDASE S8"/>
    <property type="match status" value="1"/>
</dbReference>
<evidence type="ECO:0000313" key="6">
    <source>
        <dbReference type="EMBL" id="MPM40407.1"/>
    </source>
</evidence>
<organism evidence="6">
    <name type="scientific">bioreactor metagenome</name>
    <dbReference type="NCBI Taxonomy" id="1076179"/>
    <lineage>
        <taxon>unclassified sequences</taxon>
        <taxon>metagenomes</taxon>
        <taxon>ecological metagenomes</taxon>
    </lineage>
</organism>
<dbReference type="Pfam" id="PF17963">
    <property type="entry name" value="Big_9"/>
    <property type="match status" value="1"/>
</dbReference>
<protein>
    <recommendedName>
        <fullName evidence="5">Peptidase S8/S53 domain-containing protein</fullName>
    </recommendedName>
</protein>
<dbReference type="EMBL" id="VSSQ01008989">
    <property type="protein sequence ID" value="MPM40407.1"/>
    <property type="molecule type" value="Genomic_DNA"/>
</dbReference>
<accession>A0A644ZI60</accession>
<dbReference type="GO" id="GO:0006508">
    <property type="term" value="P:proteolysis"/>
    <property type="evidence" value="ECO:0007669"/>
    <property type="project" value="UniProtKB-KW"/>
</dbReference>
<dbReference type="PROSITE" id="PS51892">
    <property type="entry name" value="SUBTILASE"/>
    <property type="match status" value="1"/>
</dbReference>
<evidence type="ECO:0000256" key="1">
    <source>
        <dbReference type="ARBA" id="ARBA00011073"/>
    </source>
</evidence>
<dbReference type="InterPro" id="IPR050131">
    <property type="entry name" value="Peptidase_S8_subtilisin-like"/>
</dbReference>
<dbReference type="PANTHER" id="PTHR43806:SF11">
    <property type="entry name" value="CEREVISIN-RELATED"/>
    <property type="match status" value="1"/>
</dbReference>
<dbReference type="Pfam" id="PF00082">
    <property type="entry name" value="Peptidase_S8"/>
    <property type="match status" value="1"/>
</dbReference>
<dbReference type="SUPFAM" id="SSF52743">
    <property type="entry name" value="Subtilisin-like"/>
    <property type="match status" value="1"/>
</dbReference>
<evidence type="ECO:0000256" key="3">
    <source>
        <dbReference type="ARBA" id="ARBA00022801"/>
    </source>
</evidence>
<dbReference type="AlphaFoldDB" id="A0A644ZI60"/>
<dbReference type="InterPro" id="IPR036852">
    <property type="entry name" value="Peptidase_S8/S53_dom_sf"/>
</dbReference>